<dbReference type="Proteomes" id="UP001153709">
    <property type="component" value="Chromosome 5"/>
</dbReference>
<sequence>MDLAPIKTSPFKYAPFGETTNEVHCGDQIDVPTCEELEVLEFTSKPPPSTCCNSNHILETGCISHVLPQIPTGEFILDSETGILKLVDVREIVDSNNCYLDEVSGLFLPNEPSEVPENFDIDESSGSETSTSDTENVSKNRNKNKIQRVLGQKYNSRKRKCIADDSSKSKCQDNTKPKASKRVFYMVLESEKVSIFKPRKDQCNVCVSYKERHTSEEEYKLHMLKKNEAMIAKSDALSLTVFSDVLVITMDVQASYCVQKYKKVCNYDFIRPGKKAGDPTVNDIRALHYTDGEIYYKLRQPDDWQKLSQRVRVNSNSLKSLYTEARKIEDKMDKATGSGLNREKISKNITAVESNEKPSSTTIEDTVAELADTVFEAVASRTQISETATALESTIGKLTAELAEMKIQLANIATAQPQTNTYRRNRSTSRRKTIP</sequence>
<feature type="compositionally biased region" description="Low complexity" evidence="1">
    <location>
        <begin position="126"/>
        <end position="135"/>
    </location>
</feature>
<name>A0A9N9T1B9_DIABA</name>
<evidence type="ECO:0000313" key="2">
    <source>
        <dbReference type="EMBL" id="CAG9834918.1"/>
    </source>
</evidence>
<evidence type="ECO:0000256" key="1">
    <source>
        <dbReference type="SAM" id="MobiDB-lite"/>
    </source>
</evidence>
<feature type="region of interest" description="Disordered" evidence="1">
    <location>
        <begin position="114"/>
        <end position="145"/>
    </location>
</feature>
<dbReference type="OrthoDB" id="7367179at2759"/>
<keyword evidence="3" id="KW-1185">Reference proteome</keyword>
<organism evidence="2 3">
    <name type="scientific">Diabrotica balteata</name>
    <name type="common">Banded cucumber beetle</name>
    <dbReference type="NCBI Taxonomy" id="107213"/>
    <lineage>
        <taxon>Eukaryota</taxon>
        <taxon>Metazoa</taxon>
        <taxon>Ecdysozoa</taxon>
        <taxon>Arthropoda</taxon>
        <taxon>Hexapoda</taxon>
        <taxon>Insecta</taxon>
        <taxon>Pterygota</taxon>
        <taxon>Neoptera</taxon>
        <taxon>Endopterygota</taxon>
        <taxon>Coleoptera</taxon>
        <taxon>Polyphaga</taxon>
        <taxon>Cucujiformia</taxon>
        <taxon>Chrysomeloidea</taxon>
        <taxon>Chrysomelidae</taxon>
        <taxon>Galerucinae</taxon>
        <taxon>Diabroticina</taxon>
        <taxon>Diabroticites</taxon>
        <taxon>Diabrotica</taxon>
    </lineage>
</organism>
<proteinExistence type="predicted"/>
<evidence type="ECO:0000313" key="3">
    <source>
        <dbReference type="Proteomes" id="UP001153709"/>
    </source>
</evidence>
<protein>
    <submittedName>
        <fullName evidence="2">Uncharacterized protein</fullName>
    </submittedName>
</protein>
<dbReference type="AlphaFoldDB" id="A0A9N9T1B9"/>
<reference evidence="2" key="1">
    <citation type="submission" date="2022-01" db="EMBL/GenBank/DDBJ databases">
        <authorList>
            <person name="King R."/>
        </authorList>
    </citation>
    <scope>NUCLEOTIDE SEQUENCE</scope>
</reference>
<gene>
    <name evidence="2" type="ORF">DIABBA_LOCUS8172</name>
</gene>
<accession>A0A9N9T1B9</accession>
<dbReference type="EMBL" id="OU898280">
    <property type="protein sequence ID" value="CAG9834918.1"/>
    <property type="molecule type" value="Genomic_DNA"/>
</dbReference>